<gene>
    <name evidence="1" type="ORF">P8X34_09710</name>
</gene>
<accession>A0ABV4T8Q0</accession>
<dbReference type="RefSeq" id="WP_372824270.1">
    <property type="nucleotide sequence ID" value="NZ_JARRIC010000001.1"/>
</dbReference>
<keyword evidence="2" id="KW-1185">Reference proteome</keyword>
<evidence type="ECO:0000313" key="2">
    <source>
        <dbReference type="Proteomes" id="UP001571980"/>
    </source>
</evidence>
<evidence type="ECO:0000313" key="1">
    <source>
        <dbReference type="EMBL" id="MFA4804999.1"/>
    </source>
</evidence>
<protein>
    <submittedName>
        <fullName evidence="1">Uncharacterized protein</fullName>
    </submittedName>
</protein>
<proteinExistence type="predicted"/>
<sequence length="72" mass="8078">MQSTKTLDEFLGKGSPNFPTFEWTGHPFVDAGLIAILLLSKKSRPQDLTWSEREQFHHLSSTEPGRHIIGGT</sequence>
<name>A0ABV4T8Q0_9EURY</name>
<reference evidence="1 2" key="1">
    <citation type="submission" date="2023-03" db="EMBL/GenBank/DDBJ databases">
        <title>Speciation in Pyrococcus: adaptation to high temperature as a mechanism.</title>
        <authorList>
            <person name="Gu J."/>
        </authorList>
    </citation>
    <scope>NUCLEOTIDE SEQUENCE [LARGE SCALE GENOMIC DNA]</scope>
    <source>
        <strain evidence="1 2">LMOA34</strain>
    </source>
</reference>
<organism evidence="1 2">
    <name type="scientific">Pyrococcus kukulkanii</name>
    <dbReference type="NCBI Taxonomy" id="1609559"/>
    <lineage>
        <taxon>Archaea</taxon>
        <taxon>Methanobacteriati</taxon>
        <taxon>Methanobacteriota</taxon>
        <taxon>Thermococci</taxon>
        <taxon>Thermococcales</taxon>
        <taxon>Thermococcaceae</taxon>
        <taxon>Pyrococcus</taxon>
    </lineage>
</organism>
<dbReference type="Proteomes" id="UP001571980">
    <property type="component" value="Unassembled WGS sequence"/>
</dbReference>
<comment type="caution">
    <text evidence="1">The sequence shown here is derived from an EMBL/GenBank/DDBJ whole genome shotgun (WGS) entry which is preliminary data.</text>
</comment>
<dbReference type="EMBL" id="JARRIG010000006">
    <property type="protein sequence ID" value="MFA4804999.1"/>
    <property type="molecule type" value="Genomic_DNA"/>
</dbReference>